<sequence length="352" mass="37907">MADILERLKITIPIIQAGMAGGITTPELVAAVSNAGALGTIGAGYMSTHTLKDTIHRVKQLTDKPFAVNLFAANLEAFSTDVDEMQALLNKQRDEVGIDTKENLVKVKDYLQEKVYLLIKEKVPIVSTAFGALSSVLIKRLKENHIILIGMATNVGEAKHLEDMGYDMVVAQGVEAGGHRGTFDIEKYPSGSNIGLITLIQSILENTSLPVAAAGGIYTKKQLDALLLMGASGVQMGTRFLLAKEAGTNKTYRRALMKASYEDTVITKVFSGRPARAIKNSFIDEVESSGLDILPFPIQNELTKDLRAAGAEFAIADLQSLWAGQGVGALHKEESVKDIIGFFVGNTEVKTI</sequence>
<dbReference type="CDD" id="cd04730">
    <property type="entry name" value="NPD_like"/>
    <property type="match status" value="1"/>
</dbReference>
<dbReference type="InterPro" id="IPR004136">
    <property type="entry name" value="NMO"/>
</dbReference>
<evidence type="ECO:0000313" key="12">
    <source>
        <dbReference type="EMBL" id="RHW35369.1"/>
    </source>
</evidence>
<dbReference type="AlphaFoldDB" id="A0A417YNU4"/>
<evidence type="ECO:0000256" key="1">
    <source>
        <dbReference type="ARBA" id="ARBA00001917"/>
    </source>
</evidence>
<dbReference type="GO" id="GO:0018580">
    <property type="term" value="F:nitronate monooxygenase activity"/>
    <property type="evidence" value="ECO:0007669"/>
    <property type="project" value="InterPro"/>
</dbReference>
<evidence type="ECO:0000256" key="6">
    <source>
        <dbReference type="ARBA" id="ARBA00022630"/>
    </source>
</evidence>
<reference evidence="12 13" key="1">
    <citation type="journal article" date="2007" name="Int. J. Syst. Evol. Microbiol.">
        <title>Oceanobacillus profundus sp. nov., isolated from a deep-sea sediment core.</title>
        <authorList>
            <person name="Kim Y.G."/>
            <person name="Choi D.H."/>
            <person name="Hyun S."/>
            <person name="Cho B.C."/>
        </authorList>
    </citation>
    <scope>NUCLEOTIDE SEQUENCE [LARGE SCALE GENOMIC DNA]</scope>
    <source>
        <strain evidence="12 13">DSM 18246</strain>
    </source>
</reference>
<dbReference type="InterPro" id="IPR013785">
    <property type="entry name" value="Aldolase_TIM"/>
</dbReference>
<protein>
    <recommendedName>
        <fullName evidence="4">Probable nitronate monooxygenase</fullName>
    </recommendedName>
    <alternativeName>
        <fullName evidence="10">Propionate 3-nitronate monooxygenase</fullName>
    </alternativeName>
</protein>
<evidence type="ECO:0000256" key="11">
    <source>
        <dbReference type="ARBA" id="ARBA00049401"/>
    </source>
</evidence>
<evidence type="ECO:0000256" key="4">
    <source>
        <dbReference type="ARBA" id="ARBA00013457"/>
    </source>
</evidence>
<dbReference type="OrthoDB" id="9778912at2"/>
<comment type="function">
    <text evidence="2">Nitronate monooxygenase that uses molecular oxygen to catalyze the oxidative denitrification of alkyl nitronates. Acts on propionate 3-nitronate (P3N), the presumed physiological substrate. Probably functions in the detoxification of P3N, a metabolic poison produced by plants and fungi as a defense mechanism.</text>
</comment>
<comment type="similarity">
    <text evidence="3">Belongs to the nitronate monooxygenase family. NMO class I subfamily.</text>
</comment>
<comment type="catalytic activity">
    <reaction evidence="11">
        <text>3 propionate 3-nitronate + 3 O2 + H2O = 3 3-oxopropanoate + 2 nitrate + nitrite + H2O2 + 3 H(+)</text>
        <dbReference type="Rhea" id="RHEA:57332"/>
        <dbReference type="ChEBI" id="CHEBI:15377"/>
        <dbReference type="ChEBI" id="CHEBI:15378"/>
        <dbReference type="ChEBI" id="CHEBI:15379"/>
        <dbReference type="ChEBI" id="CHEBI:16240"/>
        <dbReference type="ChEBI" id="CHEBI:16301"/>
        <dbReference type="ChEBI" id="CHEBI:17632"/>
        <dbReference type="ChEBI" id="CHEBI:33190"/>
        <dbReference type="ChEBI" id="CHEBI:136067"/>
    </reaction>
</comment>
<comment type="cofactor">
    <cofactor evidence="1">
        <name>FMN</name>
        <dbReference type="ChEBI" id="CHEBI:58210"/>
    </cofactor>
</comment>
<dbReference type="Proteomes" id="UP000285456">
    <property type="component" value="Unassembled WGS sequence"/>
</dbReference>
<evidence type="ECO:0000256" key="8">
    <source>
        <dbReference type="ARBA" id="ARBA00023002"/>
    </source>
</evidence>
<evidence type="ECO:0000256" key="5">
    <source>
        <dbReference type="ARBA" id="ARBA00022575"/>
    </source>
</evidence>
<keyword evidence="13" id="KW-1185">Reference proteome</keyword>
<keyword evidence="5" id="KW-0216">Detoxification</keyword>
<dbReference type="GO" id="GO:0009636">
    <property type="term" value="P:response to toxic substance"/>
    <property type="evidence" value="ECO:0007669"/>
    <property type="project" value="UniProtKB-KW"/>
</dbReference>
<dbReference type="Pfam" id="PF03060">
    <property type="entry name" value="NMO"/>
    <property type="match status" value="1"/>
</dbReference>
<evidence type="ECO:0000256" key="2">
    <source>
        <dbReference type="ARBA" id="ARBA00003535"/>
    </source>
</evidence>
<keyword evidence="6" id="KW-0285">Flavoprotein</keyword>
<dbReference type="SUPFAM" id="SSF51412">
    <property type="entry name" value="Inosine monophosphate dehydrogenase (IMPDH)"/>
    <property type="match status" value="1"/>
</dbReference>
<dbReference type="PANTHER" id="PTHR42747:SF3">
    <property type="entry name" value="NITRONATE MONOOXYGENASE-RELATED"/>
    <property type="match status" value="1"/>
</dbReference>
<evidence type="ECO:0000256" key="7">
    <source>
        <dbReference type="ARBA" id="ARBA00022643"/>
    </source>
</evidence>
<organism evidence="12 13">
    <name type="scientific">Oceanobacillus profundus</name>
    <dbReference type="NCBI Taxonomy" id="372463"/>
    <lineage>
        <taxon>Bacteria</taxon>
        <taxon>Bacillati</taxon>
        <taxon>Bacillota</taxon>
        <taxon>Bacilli</taxon>
        <taxon>Bacillales</taxon>
        <taxon>Bacillaceae</taxon>
        <taxon>Oceanobacillus</taxon>
    </lineage>
</organism>
<evidence type="ECO:0000256" key="3">
    <source>
        <dbReference type="ARBA" id="ARBA00009881"/>
    </source>
</evidence>
<evidence type="ECO:0000256" key="9">
    <source>
        <dbReference type="ARBA" id="ARBA00023033"/>
    </source>
</evidence>
<dbReference type="Gene3D" id="3.20.20.70">
    <property type="entry name" value="Aldolase class I"/>
    <property type="match status" value="1"/>
</dbReference>
<name>A0A417YNU4_9BACI</name>
<dbReference type="EMBL" id="QWEH01000001">
    <property type="protein sequence ID" value="RHW35369.1"/>
    <property type="molecule type" value="Genomic_DNA"/>
</dbReference>
<accession>A0A417YNU4</accession>
<evidence type="ECO:0000256" key="10">
    <source>
        <dbReference type="ARBA" id="ARBA00031155"/>
    </source>
</evidence>
<comment type="caution">
    <text evidence="12">The sequence shown here is derived from an EMBL/GenBank/DDBJ whole genome shotgun (WGS) entry which is preliminary data.</text>
</comment>
<keyword evidence="8" id="KW-0560">Oxidoreductase</keyword>
<dbReference type="RefSeq" id="WP_095307705.1">
    <property type="nucleotide sequence ID" value="NZ_JAMAWL010000007.1"/>
</dbReference>
<evidence type="ECO:0000313" key="13">
    <source>
        <dbReference type="Proteomes" id="UP000285456"/>
    </source>
</evidence>
<proteinExistence type="inferred from homology"/>
<gene>
    <name evidence="12" type="ORF">D1B32_01750</name>
</gene>
<dbReference type="PANTHER" id="PTHR42747">
    <property type="entry name" value="NITRONATE MONOOXYGENASE-RELATED"/>
    <property type="match status" value="1"/>
</dbReference>
<keyword evidence="9 12" id="KW-0503">Monooxygenase</keyword>
<keyword evidence="7" id="KW-0288">FMN</keyword>